<dbReference type="InParanoid" id="A0A7N2M9A2"/>
<dbReference type="Pfam" id="PF03478">
    <property type="entry name" value="Beta-prop_KIB1-4"/>
    <property type="match status" value="2"/>
</dbReference>
<dbReference type="Proteomes" id="UP000594261">
    <property type="component" value="Chromosome 8"/>
</dbReference>
<feature type="compositionally biased region" description="Basic and acidic residues" evidence="1">
    <location>
        <begin position="7"/>
        <end position="16"/>
    </location>
</feature>
<dbReference type="OMA" id="MFYGAKE"/>
<dbReference type="KEGG" id="qlo:115955855"/>
<feature type="region of interest" description="Disordered" evidence="1">
    <location>
        <begin position="1"/>
        <end position="21"/>
    </location>
</feature>
<reference evidence="3" key="2">
    <citation type="submission" date="2021-01" db="UniProtKB">
        <authorList>
            <consortium name="EnsemblPlants"/>
        </authorList>
    </citation>
    <scope>IDENTIFICATION</scope>
</reference>
<dbReference type="InterPro" id="IPR005174">
    <property type="entry name" value="KIB1-4_b-propeller"/>
</dbReference>
<dbReference type="GeneID" id="115955855"/>
<feature type="domain" description="KIB1-4 beta-propeller" evidence="2">
    <location>
        <begin position="453"/>
        <end position="698"/>
    </location>
</feature>
<evidence type="ECO:0000313" key="3">
    <source>
        <dbReference type="EnsemblPlants" id="QL08p010398:mrna"/>
    </source>
</evidence>
<dbReference type="PANTHER" id="PTHR33127">
    <property type="entry name" value="TRANSMEMBRANE PROTEIN"/>
    <property type="match status" value="1"/>
</dbReference>
<accession>A0A7N2M9A2</accession>
<evidence type="ECO:0000256" key="1">
    <source>
        <dbReference type="SAM" id="MobiDB-lite"/>
    </source>
</evidence>
<dbReference type="EnsemblPlants" id="QL08p010398:mrna">
    <property type="protein sequence ID" value="QL08p010398:mrna"/>
    <property type="gene ID" value="QL08p010398"/>
</dbReference>
<keyword evidence="4" id="KW-1185">Reference proteome</keyword>
<feature type="domain" description="KIB1-4 beta-propeller" evidence="2">
    <location>
        <begin position="44"/>
        <end position="307"/>
    </location>
</feature>
<name>A0A7N2M9A2_QUELO</name>
<proteinExistence type="predicted"/>
<dbReference type="OrthoDB" id="1863935at2759"/>
<organism evidence="3 4">
    <name type="scientific">Quercus lobata</name>
    <name type="common">Valley oak</name>
    <dbReference type="NCBI Taxonomy" id="97700"/>
    <lineage>
        <taxon>Eukaryota</taxon>
        <taxon>Viridiplantae</taxon>
        <taxon>Streptophyta</taxon>
        <taxon>Embryophyta</taxon>
        <taxon>Tracheophyta</taxon>
        <taxon>Spermatophyta</taxon>
        <taxon>Magnoliopsida</taxon>
        <taxon>eudicotyledons</taxon>
        <taxon>Gunneridae</taxon>
        <taxon>Pentapetalae</taxon>
        <taxon>rosids</taxon>
        <taxon>fabids</taxon>
        <taxon>Fagales</taxon>
        <taxon>Fagaceae</taxon>
        <taxon>Quercus</taxon>
    </lineage>
</organism>
<evidence type="ECO:0000259" key="2">
    <source>
        <dbReference type="Pfam" id="PF03478"/>
    </source>
</evidence>
<sequence>MKKKSAAKKEEQHRPPPPEPYPWLVYSFGDNNNRQLFCSISNPNETCIRRIPVLRNRYLWANCHGWCLYFCRNLGQMILWNPVTMDEITLPCLPEGLDIKDCILTSPPSEPSCKVILFFHYMSNILYCELGDEEWTELYYYDELKRTIKEVGLAEESMLPMRHLLISPVCCDGDLYALWTPGGSDHDCCRKLVKIHEIHRDGLKIEPLNIFLRSALPITKEVHLMESCGDLFTVEIQYKDESLTGVLAIGIHRLNFSNKEWVQVETAKDRAFFLPLDRLDQQAFSIPVIDPDVANRVYFTLNGDDTYKKLYSYNIEGGTISISSTFLNLPRLQRSCPVWIMPHLRLTNTLKEDEHKSYTEEQESGKVYGTENDLKDIESTNDISILHFDMVKVIAERLILVDYLHFRATCKIFHSAASPIQWRIAMEKVENPSLLSPWLVFFENESVCAFIDPKHGDKYIINLPQVLKGGIICGSKDGWLLVVVAEKSHFFLGEKLTFFFNPFTQAILPLAENMDRALDFSCIGFSSSPPSSECVVVNLSKHESDAKFVVEYSSSLGQDLDEDLDHWHENEFNDADFSFNNNSPVFYKGAFYCLGKKGNLGILKLNDDGENTWEVLTKPKSPCMSGYDQNYLVECDGELFSVFVGNMRKWVQVFKLNESKMTWIRVENLGNHMFYLSCSSSFSVRAKTPGMENKIYFPIFCGQSMVFFSLETKKFHSFEGKDVDFYSSREKLRCGWIEPRWC</sequence>
<evidence type="ECO:0000313" key="4">
    <source>
        <dbReference type="Proteomes" id="UP000594261"/>
    </source>
</evidence>
<dbReference type="RefSeq" id="XP_030930086.1">
    <property type="nucleotide sequence ID" value="XM_031074226.1"/>
</dbReference>
<dbReference type="PANTHER" id="PTHR33127:SF35">
    <property type="entry name" value="F-BOX DOMAIN-CONTAINING PROTEIN"/>
    <property type="match status" value="1"/>
</dbReference>
<dbReference type="EMBL" id="LRBV02000008">
    <property type="status" value="NOT_ANNOTATED_CDS"/>
    <property type="molecule type" value="Genomic_DNA"/>
</dbReference>
<gene>
    <name evidence="3" type="primary">LOC115955855</name>
</gene>
<reference evidence="3 4" key="1">
    <citation type="journal article" date="2016" name="G3 (Bethesda)">
        <title>First Draft Assembly and Annotation of the Genome of a California Endemic Oak Quercus lobata Nee (Fagaceae).</title>
        <authorList>
            <person name="Sork V.L."/>
            <person name="Fitz-Gibbon S.T."/>
            <person name="Puiu D."/>
            <person name="Crepeau M."/>
            <person name="Gugger P.F."/>
            <person name="Sherman R."/>
            <person name="Stevens K."/>
            <person name="Langley C.H."/>
            <person name="Pellegrini M."/>
            <person name="Salzberg S.L."/>
        </authorList>
    </citation>
    <scope>NUCLEOTIDE SEQUENCE [LARGE SCALE GENOMIC DNA]</scope>
    <source>
        <strain evidence="3 4">cv. SW786</strain>
    </source>
</reference>
<protein>
    <recommendedName>
        <fullName evidence="2">KIB1-4 beta-propeller domain-containing protein</fullName>
    </recommendedName>
</protein>
<dbReference type="Gramene" id="QL08p010398:mrna">
    <property type="protein sequence ID" value="QL08p010398:mrna"/>
    <property type="gene ID" value="QL08p010398"/>
</dbReference>
<dbReference type="AlphaFoldDB" id="A0A7N2M9A2"/>